<evidence type="ECO:0000256" key="6">
    <source>
        <dbReference type="ARBA" id="ARBA00022643"/>
    </source>
</evidence>
<feature type="active site" description="Nucleophile" evidence="11">
    <location>
        <position position="178"/>
    </location>
</feature>
<accession>A0A917I554</accession>
<keyword evidence="8 11" id="KW-0560">Oxidoreductase</keyword>
<feature type="binding site" evidence="11">
    <location>
        <position position="180"/>
    </location>
    <ligand>
        <name>substrate</name>
    </ligand>
</feature>
<dbReference type="NCBIfam" id="NF003645">
    <property type="entry name" value="PRK05286.1-2"/>
    <property type="match status" value="1"/>
</dbReference>
<feature type="binding site" evidence="11">
    <location>
        <position position="219"/>
    </location>
    <ligand>
        <name>FMN</name>
        <dbReference type="ChEBI" id="CHEBI:58210"/>
    </ligand>
</feature>
<comment type="caution">
    <text evidence="13">The sequence shown here is derived from an EMBL/GenBank/DDBJ whole genome shotgun (WGS) entry which is preliminary data.</text>
</comment>
<reference evidence="13" key="1">
    <citation type="journal article" date="2014" name="Int. J. Syst. Evol. Microbiol.">
        <title>Complete genome sequence of Corynebacterium casei LMG S-19264T (=DSM 44701T), isolated from a smear-ripened cheese.</title>
        <authorList>
            <consortium name="US DOE Joint Genome Institute (JGI-PGF)"/>
            <person name="Walter F."/>
            <person name="Albersmeier A."/>
            <person name="Kalinowski J."/>
            <person name="Ruckert C."/>
        </authorList>
    </citation>
    <scope>NUCLEOTIDE SEQUENCE</scope>
    <source>
        <strain evidence="13">CGMCC 1.12214</strain>
    </source>
</reference>
<evidence type="ECO:0000259" key="12">
    <source>
        <dbReference type="Pfam" id="PF01180"/>
    </source>
</evidence>
<dbReference type="EMBL" id="BMES01000001">
    <property type="protein sequence ID" value="GGH10196.1"/>
    <property type="molecule type" value="Genomic_DNA"/>
</dbReference>
<dbReference type="PROSITE" id="PS00911">
    <property type="entry name" value="DHODEHASE_1"/>
    <property type="match status" value="1"/>
</dbReference>
<keyword evidence="6 11" id="KW-0288">FMN</keyword>
<dbReference type="NCBIfam" id="TIGR01036">
    <property type="entry name" value="pyrD_sub2"/>
    <property type="match status" value="1"/>
</dbReference>
<evidence type="ECO:0000256" key="1">
    <source>
        <dbReference type="ARBA" id="ARBA00003125"/>
    </source>
</evidence>
<keyword evidence="14" id="KW-1185">Reference proteome</keyword>
<feature type="binding site" evidence="11">
    <location>
        <begin position="115"/>
        <end position="119"/>
    </location>
    <ligand>
        <name>substrate</name>
    </ligand>
</feature>
<comment type="function">
    <text evidence="1 11">Catalyzes the conversion of dihydroorotate to orotate with quinone as electron acceptor.</text>
</comment>
<feature type="binding site" evidence="11">
    <location>
        <position position="175"/>
    </location>
    <ligand>
        <name>FMN</name>
        <dbReference type="ChEBI" id="CHEBI:58210"/>
    </ligand>
</feature>
<dbReference type="SUPFAM" id="SSF51395">
    <property type="entry name" value="FMN-linked oxidoreductases"/>
    <property type="match status" value="1"/>
</dbReference>
<feature type="binding site" evidence="11">
    <location>
        <position position="144"/>
    </location>
    <ligand>
        <name>FMN</name>
        <dbReference type="ChEBI" id="CHEBI:58210"/>
    </ligand>
</feature>
<dbReference type="AlphaFoldDB" id="A0A917I554"/>
<dbReference type="InterPro" id="IPR001295">
    <property type="entry name" value="Dihydroorotate_DH_CS"/>
</dbReference>
<comment type="catalytic activity">
    <reaction evidence="10 11">
        <text>(S)-dihydroorotate + a quinone = orotate + a quinol</text>
        <dbReference type="Rhea" id="RHEA:30187"/>
        <dbReference type="ChEBI" id="CHEBI:24646"/>
        <dbReference type="ChEBI" id="CHEBI:30839"/>
        <dbReference type="ChEBI" id="CHEBI:30864"/>
        <dbReference type="ChEBI" id="CHEBI:132124"/>
        <dbReference type="EC" id="1.3.5.2"/>
    </reaction>
</comment>
<name>A0A917I554_9HYPH</name>
<dbReference type="Proteomes" id="UP000603912">
    <property type="component" value="Unassembled WGS sequence"/>
</dbReference>
<dbReference type="GO" id="GO:0044205">
    <property type="term" value="P:'de novo' UMP biosynthetic process"/>
    <property type="evidence" value="ECO:0007669"/>
    <property type="project" value="UniProtKB-UniRule"/>
</dbReference>
<dbReference type="Pfam" id="PF01180">
    <property type="entry name" value="DHO_dh"/>
    <property type="match status" value="1"/>
</dbReference>
<feature type="domain" description="Dihydroorotate dehydrogenase catalytic" evidence="12">
    <location>
        <begin position="49"/>
        <end position="343"/>
    </location>
</feature>
<dbReference type="InterPro" id="IPR013785">
    <property type="entry name" value="Aldolase_TIM"/>
</dbReference>
<dbReference type="PANTHER" id="PTHR48109">
    <property type="entry name" value="DIHYDROOROTATE DEHYDROGENASE (QUINONE), MITOCHONDRIAL-RELATED"/>
    <property type="match status" value="1"/>
</dbReference>
<evidence type="ECO:0000313" key="14">
    <source>
        <dbReference type="Proteomes" id="UP000603912"/>
    </source>
</evidence>
<dbReference type="PANTHER" id="PTHR48109:SF4">
    <property type="entry name" value="DIHYDROOROTATE DEHYDROGENASE (QUINONE), MITOCHONDRIAL"/>
    <property type="match status" value="1"/>
</dbReference>
<evidence type="ECO:0000256" key="5">
    <source>
        <dbReference type="ARBA" id="ARBA00022630"/>
    </source>
</evidence>
<dbReference type="GO" id="GO:0006207">
    <property type="term" value="P:'de novo' pyrimidine nucleobase biosynthetic process"/>
    <property type="evidence" value="ECO:0007669"/>
    <property type="project" value="UniProtKB-UniRule"/>
</dbReference>
<comment type="similarity">
    <text evidence="4 11">Belongs to the dihydroorotate dehydrogenase family. Type 2 subfamily.</text>
</comment>
<feature type="binding site" evidence="11">
    <location>
        <begin position="321"/>
        <end position="322"/>
    </location>
    <ligand>
        <name>FMN</name>
        <dbReference type="ChEBI" id="CHEBI:58210"/>
    </ligand>
</feature>
<dbReference type="InterPro" id="IPR005719">
    <property type="entry name" value="Dihydroorotate_DH_2"/>
</dbReference>
<dbReference type="InterPro" id="IPR050074">
    <property type="entry name" value="DHO_dehydrogenase"/>
</dbReference>
<proteinExistence type="inferred from homology"/>
<feature type="binding site" evidence="11">
    <location>
        <begin position="248"/>
        <end position="249"/>
    </location>
    <ligand>
        <name>substrate</name>
    </ligand>
</feature>
<comment type="pathway">
    <text evidence="3 11">Pyrimidine metabolism; UMP biosynthesis via de novo pathway; orotate from (S)-dihydroorotate (quinone route): step 1/1.</text>
</comment>
<evidence type="ECO:0000256" key="11">
    <source>
        <dbReference type="HAMAP-Rule" id="MF_00225"/>
    </source>
</evidence>
<feature type="binding site" evidence="11">
    <location>
        <begin position="66"/>
        <end position="70"/>
    </location>
    <ligand>
        <name>FMN</name>
        <dbReference type="ChEBI" id="CHEBI:58210"/>
    </ligand>
</feature>
<keyword evidence="5 11" id="KW-0285">Flavoprotein</keyword>
<evidence type="ECO:0000256" key="9">
    <source>
        <dbReference type="ARBA" id="ARBA00023136"/>
    </source>
</evidence>
<dbReference type="HAMAP" id="MF_00225">
    <property type="entry name" value="DHO_dh_type2"/>
    <property type="match status" value="1"/>
</dbReference>
<comment type="subunit">
    <text evidence="11">Monomer.</text>
</comment>
<dbReference type="PROSITE" id="PS00912">
    <property type="entry name" value="DHODEHASE_2"/>
    <property type="match status" value="1"/>
</dbReference>
<evidence type="ECO:0000256" key="10">
    <source>
        <dbReference type="ARBA" id="ARBA00048639"/>
    </source>
</evidence>
<feature type="binding site" evidence="11">
    <location>
        <position position="90"/>
    </location>
    <ligand>
        <name>FMN</name>
        <dbReference type="ChEBI" id="CHEBI:58210"/>
    </ligand>
</feature>
<organism evidence="13 14">
    <name type="scientific">Alsobacter metallidurans</name>
    <dbReference type="NCBI Taxonomy" id="340221"/>
    <lineage>
        <taxon>Bacteria</taxon>
        <taxon>Pseudomonadati</taxon>
        <taxon>Pseudomonadota</taxon>
        <taxon>Alphaproteobacteria</taxon>
        <taxon>Hyphomicrobiales</taxon>
        <taxon>Alsobacteraceae</taxon>
        <taxon>Alsobacter</taxon>
    </lineage>
</organism>
<protein>
    <recommendedName>
        <fullName evidence="11">Dihydroorotate dehydrogenase (quinone)</fullName>
        <ecNumber evidence="11">1.3.5.2</ecNumber>
    </recommendedName>
    <alternativeName>
        <fullName evidence="11">DHOdehase</fullName>
        <shortName evidence="11">DHOD</shortName>
        <shortName evidence="11">DHODase</shortName>
    </alternativeName>
    <alternativeName>
        <fullName evidence="11">Dihydroorotate oxidase</fullName>
    </alternativeName>
</protein>
<feature type="binding site" evidence="11">
    <location>
        <position position="300"/>
    </location>
    <ligand>
        <name>FMN</name>
        <dbReference type="ChEBI" id="CHEBI:58210"/>
    </ligand>
</feature>
<dbReference type="GO" id="GO:0005737">
    <property type="term" value="C:cytoplasm"/>
    <property type="evidence" value="ECO:0007669"/>
    <property type="project" value="InterPro"/>
</dbReference>
<feature type="binding site" evidence="11">
    <location>
        <position position="271"/>
    </location>
    <ligand>
        <name>FMN</name>
        <dbReference type="ChEBI" id="CHEBI:58210"/>
    </ligand>
</feature>
<feature type="binding site" evidence="11">
    <location>
        <position position="175"/>
    </location>
    <ligand>
        <name>substrate</name>
    </ligand>
</feature>
<keyword evidence="11" id="KW-1003">Cell membrane</keyword>
<comment type="cofactor">
    <cofactor evidence="11">
        <name>FMN</name>
        <dbReference type="ChEBI" id="CHEBI:58210"/>
    </cofactor>
    <text evidence="11">Binds 1 FMN per subunit.</text>
</comment>
<evidence type="ECO:0000256" key="4">
    <source>
        <dbReference type="ARBA" id="ARBA00005359"/>
    </source>
</evidence>
<feature type="binding site" evidence="11">
    <location>
        <position position="70"/>
    </location>
    <ligand>
        <name>substrate</name>
    </ligand>
</feature>
<feature type="binding site" evidence="11">
    <location>
        <position position="247"/>
    </location>
    <ligand>
        <name>FMN</name>
        <dbReference type="ChEBI" id="CHEBI:58210"/>
    </ligand>
</feature>
<dbReference type="GO" id="GO:0005886">
    <property type="term" value="C:plasma membrane"/>
    <property type="evidence" value="ECO:0007669"/>
    <property type="project" value="UniProtKB-SubCell"/>
</dbReference>
<reference evidence="13" key="2">
    <citation type="submission" date="2020-09" db="EMBL/GenBank/DDBJ databases">
        <authorList>
            <person name="Sun Q."/>
            <person name="Zhou Y."/>
        </authorList>
    </citation>
    <scope>NUCLEOTIDE SEQUENCE</scope>
    <source>
        <strain evidence="13">CGMCC 1.12214</strain>
    </source>
</reference>
<evidence type="ECO:0000256" key="3">
    <source>
        <dbReference type="ARBA" id="ARBA00005161"/>
    </source>
</evidence>
<evidence type="ECO:0000256" key="7">
    <source>
        <dbReference type="ARBA" id="ARBA00022975"/>
    </source>
</evidence>
<keyword evidence="7 11" id="KW-0665">Pyrimidine biosynthesis</keyword>
<dbReference type="CDD" id="cd04738">
    <property type="entry name" value="DHOD_2_like"/>
    <property type="match status" value="1"/>
</dbReference>
<gene>
    <name evidence="11 13" type="primary">pyrD</name>
    <name evidence="13" type="ORF">GCM10007036_06590</name>
</gene>
<sequence length="372" mass="38829">MIGRFLAGRLGALALPMLHRLDAETAHGMTIQALSRLPALPAPRPDARLRVAAFGLDFTNPLGIAAGFDKNAEVPDAMLGLGFGFAEVGTITPLAQAGNPRPRVFRLPGDEGVVNRLGFNNAGHAAALARLQARAGRPGIVGVNIGANKDAADRAADYVRGIETFAPVATYFTVNISSPNTPGLRDLQHEAALDDLLARVLAARDAAAERHGRKPVLLKIAPDLGLADLDSIVAVSRRRAIDGLIVSNTTVSRPTTLRETATAREQGGLSGRPLFALSTRMLAAAHGRVEGAFPLVGVGGIDSAETAWTKIEAGATLIQLYSALVYKGAGLVDEILAGLARALASERLDSLAPVVGRRAAELAERPAEGWIG</sequence>
<dbReference type="NCBIfam" id="NF003652">
    <property type="entry name" value="PRK05286.2-5"/>
    <property type="match status" value="1"/>
</dbReference>
<evidence type="ECO:0000256" key="2">
    <source>
        <dbReference type="ARBA" id="ARBA00004370"/>
    </source>
</evidence>
<dbReference type="Gene3D" id="3.20.20.70">
    <property type="entry name" value="Aldolase class I"/>
    <property type="match status" value="1"/>
</dbReference>
<evidence type="ECO:0000313" key="13">
    <source>
        <dbReference type="EMBL" id="GGH10196.1"/>
    </source>
</evidence>
<evidence type="ECO:0000256" key="8">
    <source>
        <dbReference type="ARBA" id="ARBA00023002"/>
    </source>
</evidence>
<dbReference type="RefSeq" id="WP_280514627.1">
    <property type="nucleotide sequence ID" value="NZ_BMES01000001.1"/>
</dbReference>
<dbReference type="GO" id="GO:0106430">
    <property type="term" value="F:dihydroorotate dehydrogenase (quinone) activity"/>
    <property type="evidence" value="ECO:0007669"/>
    <property type="project" value="UniProtKB-EC"/>
</dbReference>
<keyword evidence="9 11" id="KW-0472">Membrane</keyword>
<comment type="subcellular location">
    <subcellularLocation>
        <location evidence="11">Cell membrane</location>
        <topology evidence="11">Peripheral membrane protein</topology>
    </subcellularLocation>
    <subcellularLocation>
        <location evidence="2">Membrane</location>
    </subcellularLocation>
</comment>
<dbReference type="InterPro" id="IPR005720">
    <property type="entry name" value="Dihydroorotate_DH_cat"/>
</dbReference>
<dbReference type="EC" id="1.3.5.2" evidence="11"/>